<evidence type="ECO:0000313" key="3">
    <source>
        <dbReference type="Proteomes" id="UP001159427"/>
    </source>
</evidence>
<name>A0ABN8LYG2_9CNID</name>
<organism evidence="2 3">
    <name type="scientific">Porites evermanni</name>
    <dbReference type="NCBI Taxonomy" id="104178"/>
    <lineage>
        <taxon>Eukaryota</taxon>
        <taxon>Metazoa</taxon>
        <taxon>Cnidaria</taxon>
        <taxon>Anthozoa</taxon>
        <taxon>Hexacorallia</taxon>
        <taxon>Scleractinia</taxon>
        <taxon>Fungiina</taxon>
        <taxon>Poritidae</taxon>
        <taxon>Porites</taxon>
    </lineage>
</organism>
<comment type="caution">
    <text evidence="2">The sequence shown here is derived from an EMBL/GenBank/DDBJ whole genome shotgun (WGS) entry which is preliminary data.</text>
</comment>
<feature type="compositionally biased region" description="Basic and acidic residues" evidence="1">
    <location>
        <begin position="32"/>
        <end position="45"/>
    </location>
</feature>
<gene>
    <name evidence="2" type="ORF">PEVE_00008098</name>
</gene>
<sequence length="165" mass="18692">MFGRELKTKLPQLRRAGNLLDEGVRDREWNHKFTHKEHADNKRGAAESPVVPGDLVLLKNTKTSGKLEANFESEPYTVQTKEGSEVTVRSKEGVEYRRNSSFVKRFNPPGESPEATEAASQEAPNTLPPEESIATSRPRRSVRMPEKYKDYVLYEVNSVDTLDLC</sequence>
<proteinExistence type="predicted"/>
<dbReference type="EMBL" id="CALNXI010000155">
    <property type="protein sequence ID" value="CAH3020657.1"/>
    <property type="molecule type" value="Genomic_DNA"/>
</dbReference>
<feature type="region of interest" description="Disordered" evidence="1">
    <location>
        <begin position="32"/>
        <end position="51"/>
    </location>
</feature>
<evidence type="ECO:0000256" key="1">
    <source>
        <dbReference type="SAM" id="MobiDB-lite"/>
    </source>
</evidence>
<accession>A0ABN8LYG2</accession>
<evidence type="ECO:0000313" key="2">
    <source>
        <dbReference type="EMBL" id="CAH3020657.1"/>
    </source>
</evidence>
<feature type="region of interest" description="Disordered" evidence="1">
    <location>
        <begin position="97"/>
        <end position="144"/>
    </location>
</feature>
<dbReference type="Proteomes" id="UP001159427">
    <property type="component" value="Unassembled WGS sequence"/>
</dbReference>
<keyword evidence="3" id="KW-1185">Reference proteome</keyword>
<reference evidence="2 3" key="1">
    <citation type="submission" date="2022-05" db="EMBL/GenBank/DDBJ databases">
        <authorList>
            <consortium name="Genoscope - CEA"/>
            <person name="William W."/>
        </authorList>
    </citation>
    <scope>NUCLEOTIDE SEQUENCE [LARGE SCALE GENOMIC DNA]</scope>
</reference>
<protein>
    <submittedName>
        <fullName evidence="2">Uncharacterized protein</fullName>
    </submittedName>
</protein>